<dbReference type="Pfam" id="PF12146">
    <property type="entry name" value="Hydrolase_4"/>
    <property type="match status" value="1"/>
</dbReference>
<dbReference type="InterPro" id="IPR029058">
    <property type="entry name" value="AB_hydrolase_fold"/>
</dbReference>
<dbReference type="InterPro" id="IPR022742">
    <property type="entry name" value="Hydrolase_4"/>
</dbReference>
<organism evidence="2 3">
    <name type="scientific">Luteibacter rhizovicinus</name>
    <dbReference type="NCBI Taxonomy" id="242606"/>
    <lineage>
        <taxon>Bacteria</taxon>
        <taxon>Pseudomonadati</taxon>
        <taxon>Pseudomonadota</taxon>
        <taxon>Gammaproteobacteria</taxon>
        <taxon>Lysobacterales</taxon>
        <taxon>Rhodanobacteraceae</taxon>
        <taxon>Luteibacter</taxon>
    </lineage>
</organism>
<feature type="domain" description="Serine aminopeptidase S33" evidence="1">
    <location>
        <begin position="96"/>
        <end position="219"/>
    </location>
</feature>
<dbReference type="AlphaFoldDB" id="A0A4V6P474"/>
<evidence type="ECO:0000313" key="3">
    <source>
        <dbReference type="Proteomes" id="UP000295645"/>
    </source>
</evidence>
<keyword evidence="2" id="KW-0031">Aminopeptidase</keyword>
<name>A0A4V6P474_9GAMM</name>
<reference evidence="2 3" key="1">
    <citation type="submission" date="2019-03" db="EMBL/GenBank/DDBJ databases">
        <title>Above-ground endophytic microbial communities from plants in different locations in the United States.</title>
        <authorList>
            <person name="Frank C."/>
        </authorList>
    </citation>
    <scope>NUCLEOTIDE SEQUENCE [LARGE SCALE GENOMIC DNA]</scope>
    <source>
        <strain evidence="2 3">LP_13_YM</strain>
    </source>
</reference>
<gene>
    <name evidence="2" type="ORF">EC912_10174</name>
</gene>
<evidence type="ECO:0000259" key="1">
    <source>
        <dbReference type="Pfam" id="PF12146"/>
    </source>
</evidence>
<dbReference type="RefSeq" id="WP_132141166.1">
    <property type="nucleotide sequence ID" value="NZ_SMCS01000001.1"/>
</dbReference>
<keyword evidence="2" id="KW-0645">Protease</keyword>
<dbReference type="Proteomes" id="UP000295645">
    <property type="component" value="Unassembled WGS sequence"/>
</dbReference>
<dbReference type="PANTHER" id="PTHR43689">
    <property type="entry name" value="HYDROLASE"/>
    <property type="match status" value="1"/>
</dbReference>
<accession>A0A4V6P474</accession>
<keyword evidence="3" id="KW-1185">Reference proteome</keyword>
<dbReference type="PANTHER" id="PTHR43689:SF8">
    <property type="entry name" value="ALPHA_BETA-HYDROLASES SUPERFAMILY PROTEIN"/>
    <property type="match status" value="1"/>
</dbReference>
<protein>
    <submittedName>
        <fullName evidence="2">Serine aminopeptidase S33 family</fullName>
    </submittedName>
</protein>
<keyword evidence="2" id="KW-0378">Hydrolase</keyword>
<dbReference type="OrthoDB" id="9785847at2"/>
<dbReference type="GO" id="GO:0004177">
    <property type="term" value="F:aminopeptidase activity"/>
    <property type="evidence" value="ECO:0007669"/>
    <property type="project" value="UniProtKB-KW"/>
</dbReference>
<sequence>MTPIPSPKTKPAPRFRLRDIATLLGLRAAYRIGSVVAPERTVAHAARLFQTPLPSSRARAAAAPDVPDMRRETIAVNGESIATYVWGDPATQPYALLVHGWSSFGLRFEKWAALLSAMGWAVVAFDQPAHGHSGGSLCTLPDFARTVREVGRHYGDAAAVIGHSLGGAAVTLALDDGWTAEKVVLIAPAADPQAATRRFSRFVRLAERLRPALHKALSDRTQVPIEALHIERHAPHRRQKVLIFHDAKDRDVPVAEGELYAKLWPGARLIRTDGLGHRKIVDDVDVVNVAMPFLFGTA</sequence>
<comment type="caution">
    <text evidence="2">The sequence shown here is derived from an EMBL/GenBank/DDBJ whole genome shotgun (WGS) entry which is preliminary data.</text>
</comment>
<dbReference type="SUPFAM" id="SSF53474">
    <property type="entry name" value="alpha/beta-Hydrolases"/>
    <property type="match status" value="1"/>
</dbReference>
<dbReference type="EMBL" id="SMCS01000001">
    <property type="protein sequence ID" value="TCV97079.1"/>
    <property type="molecule type" value="Genomic_DNA"/>
</dbReference>
<proteinExistence type="predicted"/>
<dbReference type="Gene3D" id="3.40.50.1820">
    <property type="entry name" value="alpha/beta hydrolase"/>
    <property type="match status" value="1"/>
</dbReference>
<evidence type="ECO:0000313" key="2">
    <source>
        <dbReference type="EMBL" id="TCV97079.1"/>
    </source>
</evidence>